<gene>
    <name evidence="2" type="ORF">J4E96_12550</name>
</gene>
<dbReference type="RefSeq" id="WP_227422446.1">
    <property type="nucleotide sequence ID" value="NZ_CP071868.1"/>
</dbReference>
<dbReference type="GO" id="GO:0016757">
    <property type="term" value="F:glycosyltransferase activity"/>
    <property type="evidence" value="ECO:0007669"/>
    <property type="project" value="TreeGrafter"/>
</dbReference>
<evidence type="ECO:0000256" key="1">
    <source>
        <dbReference type="ARBA" id="ARBA00021292"/>
    </source>
</evidence>
<keyword evidence="3" id="KW-1185">Reference proteome</keyword>
<accession>A0A8A4ZCA0</accession>
<evidence type="ECO:0000313" key="3">
    <source>
        <dbReference type="Proteomes" id="UP000663937"/>
    </source>
</evidence>
<dbReference type="PANTHER" id="PTHR45947">
    <property type="entry name" value="SULFOQUINOVOSYL TRANSFERASE SQD2"/>
    <property type="match status" value="1"/>
</dbReference>
<dbReference type="PANTHER" id="PTHR45947:SF3">
    <property type="entry name" value="SULFOQUINOVOSYL TRANSFERASE SQD2"/>
    <property type="match status" value="1"/>
</dbReference>
<name>A0A8A4ZCA0_9MICO</name>
<reference evidence="2" key="1">
    <citation type="submission" date="2021-03" db="EMBL/GenBank/DDBJ databases">
        <title>Pengzhenrongella sicca gen. nov., sp. nov., a new member of suborder Micrococcineae isolated from High-Arctic tundra soil.</title>
        <authorList>
            <person name="Peng F."/>
        </authorList>
    </citation>
    <scope>NUCLEOTIDE SEQUENCE</scope>
    <source>
        <strain evidence="2">LRZ-2</strain>
    </source>
</reference>
<protein>
    <recommendedName>
        <fullName evidence="1">D-inositol 3-phosphate glycosyltransferase</fullName>
    </recommendedName>
</protein>
<dbReference type="Proteomes" id="UP000663937">
    <property type="component" value="Chromosome"/>
</dbReference>
<dbReference type="KEGG" id="psic:J4E96_12550"/>
<dbReference type="SUPFAM" id="SSF53756">
    <property type="entry name" value="UDP-Glycosyltransferase/glycogen phosphorylase"/>
    <property type="match status" value="1"/>
</dbReference>
<sequence>MGTDSALDAMRHAPSILAGIRAADALAVAATHDGGARAVRLLVDATRDPDDQLVAIGAVHALAQVVDPAADDALVALLRDRGFLAEHAAWALGARRPQVAAVSGLVRMAVGGGFGGMLAQRTLEQWAPLTPDHLVLALEGALLGVAEPAARARLVETLGLVPGRLAEQLLRRVADDDDEGRGARIAAVAALGDRSPSDATLALLTASAQGGDELADAARLALFDLTARPRLRAPWSRGATVAQLFLPADLDRELAHVGAGDNGGIATLLVRLGDALVATDEVERVVTISRGRHDGTLAGLLEVGSTLPGHAFATVPFVGPAPTAADAWPQRVAAQRGLRRVLRAAGPVDAIHLRMADVGSLAAAAVARELELPVVFTVAPDPHVALQALEDSGALTRATFGGADAAEHYWFKVRLVQRLAADAAHLVLFPRPDLERDLRTLVGLDLEAAPRRHSVVAEGIDLGVIERAGRTVAALPAAGDLALDSLDALLRTLPAERRTLPLAVTVGRLHRVKGMAALVAAWAADPDLRDRCNLLVVGGDLADPSEPERGELAAIESAVPLAGAPARGLLLAGHRPNSEVASWLAAARYGRPGLAAPHGAYVCASVKEEFGIALLEALAAGLPVVAPAGGGPATYVADGVTGFLVNTTDGAALAAGLRDALALAAGPSAQDGAGLALELVRRRFTIGAMARALAAVYRDVSAHSPADLALSLR</sequence>
<dbReference type="Pfam" id="PF13692">
    <property type="entry name" value="Glyco_trans_1_4"/>
    <property type="match status" value="1"/>
</dbReference>
<organism evidence="2 3">
    <name type="scientific">Pengzhenrongella sicca</name>
    <dbReference type="NCBI Taxonomy" id="2819238"/>
    <lineage>
        <taxon>Bacteria</taxon>
        <taxon>Bacillati</taxon>
        <taxon>Actinomycetota</taxon>
        <taxon>Actinomycetes</taxon>
        <taxon>Micrococcales</taxon>
        <taxon>Pengzhenrongella</taxon>
    </lineage>
</organism>
<dbReference type="AlphaFoldDB" id="A0A8A4ZCA0"/>
<proteinExistence type="predicted"/>
<dbReference type="Gene3D" id="3.40.50.2000">
    <property type="entry name" value="Glycogen Phosphorylase B"/>
    <property type="match status" value="2"/>
</dbReference>
<evidence type="ECO:0000313" key="2">
    <source>
        <dbReference type="EMBL" id="QTE28216.1"/>
    </source>
</evidence>
<dbReference type="InterPro" id="IPR050194">
    <property type="entry name" value="Glycosyltransferase_grp1"/>
</dbReference>
<dbReference type="EMBL" id="CP071868">
    <property type="protein sequence ID" value="QTE28216.1"/>
    <property type="molecule type" value="Genomic_DNA"/>
</dbReference>